<dbReference type="EMBL" id="JBJJXI010000073">
    <property type="protein sequence ID" value="KAL3396200.1"/>
    <property type="molecule type" value="Genomic_DNA"/>
</dbReference>
<gene>
    <name evidence="1" type="ORF">TKK_009794</name>
</gene>
<evidence type="ECO:0000313" key="2">
    <source>
        <dbReference type="Proteomes" id="UP001627154"/>
    </source>
</evidence>
<organism evidence="1 2">
    <name type="scientific">Trichogramma kaykai</name>
    <dbReference type="NCBI Taxonomy" id="54128"/>
    <lineage>
        <taxon>Eukaryota</taxon>
        <taxon>Metazoa</taxon>
        <taxon>Ecdysozoa</taxon>
        <taxon>Arthropoda</taxon>
        <taxon>Hexapoda</taxon>
        <taxon>Insecta</taxon>
        <taxon>Pterygota</taxon>
        <taxon>Neoptera</taxon>
        <taxon>Endopterygota</taxon>
        <taxon>Hymenoptera</taxon>
        <taxon>Apocrita</taxon>
        <taxon>Proctotrupomorpha</taxon>
        <taxon>Chalcidoidea</taxon>
        <taxon>Trichogrammatidae</taxon>
        <taxon>Trichogramma</taxon>
    </lineage>
</organism>
<sequence length="71" mass="8133">MDANKVIQMVRAALSELGLQTTDHRTEVLLVTSRKLQENREKIQRSQDYVGSLQSDTLEYTSTQNYDSINT</sequence>
<keyword evidence="2" id="KW-1185">Reference proteome</keyword>
<dbReference type="AlphaFoldDB" id="A0ABD2WTI1"/>
<reference evidence="1 2" key="1">
    <citation type="journal article" date="2024" name="bioRxiv">
        <title>A reference genome for Trichogramma kaykai: A tiny desert-dwelling parasitoid wasp with competing sex-ratio distorters.</title>
        <authorList>
            <person name="Culotta J."/>
            <person name="Lindsey A.R."/>
        </authorList>
    </citation>
    <scope>NUCLEOTIDE SEQUENCE [LARGE SCALE GENOMIC DNA]</scope>
    <source>
        <strain evidence="1 2">KSX58</strain>
    </source>
</reference>
<protein>
    <submittedName>
        <fullName evidence="1">Uncharacterized protein</fullName>
    </submittedName>
</protein>
<name>A0ABD2WTI1_9HYME</name>
<accession>A0ABD2WTI1</accession>
<evidence type="ECO:0000313" key="1">
    <source>
        <dbReference type="EMBL" id="KAL3396200.1"/>
    </source>
</evidence>
<proteinExistence type="predicted"/>
<comment type="caution">
    <text evidence="1">The sequence shown here is derived from an EMBL/GenBank/DDBJ whole genome shotgun (WGS) entry which is preliminary data.</text>
</comment>
<dbReference type="Proteomes" id="UP001627154">
    <property type="component" value="Unassembled WGS sequence"/>
</dbReference>